<dbReference type="SUPFAM" id="SSF55729">
    <property type="entry name" value="Acyl-CoA N-acyltransferases (Nat)"/>
    <property type="match status" value="1"/>
</dbReference>
<accession>A0A3P3VQH8</accession>
<evidence type="ECO:0000313" key="1">
    <source>
        <dbReference type="EMBL" id="RRJ84714.1"/>
    </source>
</evidence>
<dbReference type="RefSeq" id="WP_125015144.1">
    <property type="nucleotide sequence ID" value="NZ_QWEZ01000001.1"/>
</dbReference>
<name>A0A3P3VQH8_9GAMM</name>
<evidence type="ECO:0008006" key="3">
    <source>
        <dbReference type="Google" id="ProtNLM"/>
    </source>
</evidence>
<dbReference type="EMBL" id="QWEZ01000001">
    <property type="protein sequence ID" value="RRJ84714.1"/>
    <property type="molecule type" value="Genomic_DNA"/>
</dbReference>
<dbReference type="InterPro" id="IPR016181">
    <property type="entry name" value="Acyl_CoA_acyltransferase"/>
</dbReference>
<comment type="caution">
    <text evidence="1">The sequence shown here is derived from an EMBL/GenBank/DDBJ whole genome shotgun (WGS) entry which is preliminary data.</text>
</comment>
<gene>
    <name evidence="1" type="ORF">D0544_06320</name>
</gene>
<dbReference type="Proteomes" id="UP000280792">
    <property type="component" value="Unassembled WGS sequence"/>
</dbReference>
<keyword evidence="2" id="KW-1185">Reference proteome</keyword>
<reference evidence="1 2" key="2">
    <citation type="submission" date="2018-12" db="EMBL/GenBank/DDBJ databases">
        <title>Simiduia agarivorans gen. nov., sp. nov., a marine, agarolytic bacterium isolated from shallow coastal water from Keelung, Taiwan.</title>
        <authorList>
            <person name="Shieh W.Y."/>
        </authorList>
    </citation>
    <scope>NUCLEOTIDE SEQUENCE [LARGE SCALE GENOMIC DNA]</scope>
    <source>
        <strain evidence="1 2">GTF-13</strain>
    </source>
</reference>
<proteinExistence type="predicted"/>
<organism evidence="1 2">
    <name type="scientific">Aestuariirhabdus litorea</name>
    <dbReference type="NCBI Taxonomy" id="2528527"/>
    <lineage>
        <taxon>Bacteria</taxon>
        <taxon>Pseudomonadati</taxon>
        <taxon>Pseudomonadota</taxon>
        <taxon>Gammaproteobacteria</taxon>
        <taxon>Oceanospirillales</taxon>
        <taxon>Aestuariirhabdaceae</taxon>
        <taxon>Aestuariirhabdus</taxon>
    </lineage>
</organism>
<sequence>MPMQGTQSHGTPQNVQIIQLNLSWKREARAVLFNAYRECPLYQRLFSSEVEGFVQRLRSGIREMCSIYFDSDDLILGLLVNDRLSGVAVLCPPNRKRLADIFSWRWKMFLTAGFGCTERINEYQARVANHLHNCYQVPLIGINAEQRHLGLGKQLFDEIHRQVESDRSARGVVIDTANPYYLDYFAAQGYQVIETLSIDGLEEKILLRPNPVRLVQ</sequence>
<evidence type="ECO:0000313" key="2">
    <source>
        <dbReference type="Proteomes" id="UP000280792"/>
    </source>
</evidence>
<reference evidence="1 2" key="1">
    <citation type="submission" date="2018-08" db="EMBL/GenBank/DDBJ databases">
        <authorList>
            <person name="Khan S.A."/>
        </authorList>
    </citation>
    <scope>NUCLEOTIDE SEQUENCE [LARGE SCALE GENOMIC DNA]</scope>
    <source>
        <strain evidence="1 2">GTF-13</strain>
    </source>
</reference>
<protein>
    <recommendedName>
        <fullName evidence="3">GNAT family N-acetyltransferase</fullName>
    </recommendedName>
</protein>
<dbReference type="Gene3D" id="3.40.630.30">
    <property type="match status" value="1"/>
</dbReference>
<dbReference type="AlphaFoldDB" id="A0A3P3VQH8"/>